<comment type="caution">
    <text evidence="1">The sequence shown here is derived from an EMBL/GenBank/DDBJ whole genome shotgun (WGS) entry which is preliminary data.</text>
</comment>
<dbReference type="EMBL" id="VSSQ01000068">
    <property type="protein sequence ID" value="MPL72822.1"/>
    <property type="molecule type" value="Genomic_DNA"/>
</dbReference>
<dbReference type="AlphaFoldDB" id="A0A644U336"/>
<protein>
    <recommendedName>
        <fullName evidence="2">Transcriptional regulator, AbiEi antitoxin, Type IV TA system</fullName>
    </recommendedName>
</protein>
<accession>A0A644U336</accession>
<gene>
    <name evidence="1" type="ORF">SDC9_18613</name>
</gene>
<sequence length="205" mass="24444">MTFIEFKDKMFDLACFNIHNVYAWYDNFDRNNLTRWVKKGYLIRLRNGYFTFPEYKNVPDFSFYIANRIYKPSYISLHSSLSFYGLVPESVIQTTSVTTLKTSSFENELGSYSYKNIKDSLMFGYDLKPMADNRNILFASPEKALLDLLYLYPFYNNEEELTDLRLDEDYLQNDLNKTLLMNYCSKFENKALEKRVKLLLNIYDI</sequence>
<proteinExistence type="predicted"/>
<name>A0A644U336_9ZZZZ</name>
<evidence type="ECO:0000313" key="1">
    <source>
        <dbReference type="EMBL" id="MPL72822.1"/>
    </source>
</evidence>
<organism evidence="1">
    <name type="scientific">bioreactor metagenome</name>
    <dbReference type="NCBI Taxonomy" id="1076179"/>
    <lineage>
        <taxon>unclassified sequences</taxon>
        <taxon>metagenomes</taxon>
        <taxon>ecological metagenomes</taxon>
    </lineage>
</organism>
<evidence type="ECO:0008006" key="2">
    <source>
        <dbReference type="Google" id="ProtNLM"/>
    </source>
</evidence>
<reference evidence="1" key="1">
    <citation type="submission" date="2019-08" db="EMBL/GenBank/DDBJ databases">
        <authorList>
            <person name="Kucharzyk K."/>
            <person name="Murdoch R.W."/>
            <person name="Higgins S."/>
            <person name="Loffler F."/>
        </authorList>
    </citation>
    <scope>NUCLEOTIDE SEQUENCE</scope>
</reference>